<dbReference type="EMBL" id="JABDHM010000619">
    <property type="protein sequence ID" value="KAF5214072.1"/>
    <property type="molecule type" value="Genomic_DNA"/>
</dbReference>
<protein>
    <submittedName>
        <fullName evidence="2">Uncharacterized protein</fullName>
    </submittedName>
</protein>
<evidence type="ECO:0000313" key="3">
    <source>
        <dbReference type="Proteomes" id="UP000583944"/>
    </source>
</evidence>
<evidence type="ECO:0000313" key="2">
    <source>
        <dbReference type="EMBL" id="KAF5214072.1"/>
    </source>
</evidence>
<sequence length="305" mass="32920">MMAMSKGESDGEFLKADWRLIAPLRLLGTVVSAEAKNDEERGGCGGKEGAFRDICGKPLSSASLYVLGVGVRGDADSHLPPRAPSAGGSSPPTGWVMLATVATHPQVSLGTQRILLMAAGTRRGKLGAWQPPGNSLSSKNRCWRQEEEEADHQLLQVPHGSGGRGAAAAQGHSSGNQGASLGTQQQVSGLRPPSLDEKQSGGTTECPPKPEEAPTPLVPRGIQTPRVQVKCPSHLPVEVKLILSPIEVGRAPRRFPSTLKRLMLQRRKRNADVRTPMLLERRSWRFRDSTGDHHQSKCCGSYWRR</sequence>
<organism evidence="2 3">
    <name type="scientific">Trypanosoma cruzi</name>
    <dbReference type="NCBI Taxonomy" id="5693"/>
    <lineage>
        <taxon>Eukaryota</taxon>
        <taxon>Discoba</taxon>
        <taxon>Euglenozoa</taxon>
        <taxon>Kinetoplastea</taxon>
        <taxon>Metakinetoplastina</taxon>
        <taxon>Trypanosomatida</taxon>
        <taxon>Trypanosomatidae</taxon>
        <taxon>Trypanosoma</taxon>
        <taxon>Schizotrypanum</taxon>
    </lineage>
</organism>
<feature type="region of interest" description="Disordered" evidence="1">
    <location>
        <begin position="125"/>
        <end position="222"/>
    </location>
</feature>
<gene>
    <name evidence="2" type="ORF">ECC02_013365</name>
</gene>
<comment type="caution">
    <text evidence="2">The sequence shown here is derived from an EMBL/GenBank/DDBJ whole genome shotgun (WGS) entry which is preliminary data.</text>
</comment>
<dbReference type="VEuPathDB" id="TriTrypDB:ECC02_013365"/>
<proteinExistence type="predicted"/>
<evidence type="ECO:0000256" key="1">
    <source>
        <dbReference type="SAM" id="MobiDB-lite"/>
    </source>
</evidence>
<feature type="compositionally biased region" description="Low complexity" evidence="1">
    <location>
        <begin position="166"/>
        <end position="180"/>
    </location>
</feature>
<reference evidence="2 3" key="1">
    <citation type="journal article" date="2019" name="Genome Biol. Evol.">
        <title>Nanopore Sequencing Significantly Improves Genome Assembly of the Protozoan Parasite Trypanosoma cruzi.</title>
        <authorList>
            <person name="Diaz-Viraque F."/>
            <person name="Pita S."/>
            <person name="Greif G."/>
            <person name="de Souza R.C.M."/>
            <person name="Iraola G."/>
            <person name="Robello C."/>
        </authorList>
    </citation>
    <scope>NUCLEOTIDE SEQUENCE [LARGE SCALE GENOMIC DNA]</scope>
    <source>
        <strain evidence="2 3">Berenice</strain>
    </source>
</reference>
<dbReference type="AlphaFoldDB" id="A0A7J6XHW9"/>
<dbReference type="Proteomes" id="UP000583944">
    <property type="component" value="Unassembled WGS sequence"/>
</dbReference>
<name>A0A7J6XHW9_TRYCR</name>
<accession>A0A7J6XHW9</accession>